<sequence>MSKEQSVIVWSKEGCHYCAEVKGFLDENQIVYQTVDVTHHDDRRDILEAKYGVRHVPVVEIGENHVYKGITKVGLQYVQEELAAVKK</sequence>
<dbReference type="PANTHER" id="PTHR34386">
    <property type="entry name" value="GLUTAREDOXIN"/>
    <property type="match status" value="1"/>
</dbReference>
<protein>
    <submittedName>
        <fullName evidence="2">Glutaredoxin family protein</fullName>
    </submittedName>
</protein>
<dbReference type="PANTHER" id="PTHR34386:SF1">
    <property type="entry name" value="GLUTAREDOXIN-LIKE PROTEIN NRDH"/>
    <property type="match status" value="1"/>
</dbReference>
<reference evidence="2 3" key="1">
    <citation type="submission" date="2024-03" db="EMBL/GenBank/DDBJ databases">
        <title>Bacilli Hybrid Assemblies.</title>
        <authorList>
            <person name="Kovac J."/>
        </authorList>
    </citation>
    <scope>NUCLEOTIDE SEQUENCE [LARGE SCALE GENOMIC DNA]</scope>
    <source>
        <strain evidence="2 3">FSL R7-0666</strain>
    </source>
</reference>
<name>A0ABU9VKV3_9BACI</name>
<dbReference type="SUPFAM" id="SSF52833">
    <property type="entry name" value="Thioredoxin-like"/>
    <property type="match status" value="1"/>
</dbReference>
<dbReference type="InterPro" id="IPR002109">
    <property type="entry name" value="Glutaredoxin"/>
</dbReference>
<dbReference type="RefSeq" id="WP_343131216.1">
    <property type="nucleotide sequence ID" value="NZ_JBCITK010000001.1"/>
</dbReference>
<dbReference type="EMBL" id="JBCITK010000001">
    <property type="protein sequence ID" value="MEN0644539.1"/>
    <property type="molecule type" value="Genomic_DNA"/>
</dbReference>
<dbReference type="Pfam" id="PF00462">
    <property type="entry name" value="Glutaredoxin"/>
    <property type="match status" value="1"/>
</dbReference>
<dbReference type="InterPro" id="IPR051548">
    <property type="entry name" value="Grx-like_ET"/>
</dbReference>
<dbReference type="Proteomes" id="UP001418796">
    <property type="component" value="Unassembled WGS sequence"/>
</dbReference>
<dbReference type="CDD" id="cd02976">
    <property type="entry name" value="NrdH"/>
    <property type="match status" value="1"/>
</dbReference>
<gene>
    <name evidence="2" type="ORF">MKY91_15405</name>
</gene>
<evidence type="ECO:0000259" key="1">
    <source>
        <dbReference type="Pfam" id="PF00462"/>
    </source>
</evidence>
<keyword evidence="3" id="KW-1185">Reference proteome</keyword>
<organism evidence="2 3">
    <name type="scientific">Alkalicoccobacillus gibsonii</name>
    <dbReference type="NCBI Taxonomy" id="79881"/>
    <lineage>
        <taxon>Bacteria</taxon>
        <taxon>Bacillati</taxon>
        <taxon>Bacillota</taxon>
        <taxon>Bacilli</taxon>
        <taxon>Bacillales</taxon>
        <taxon>Bacillaceae</taxon>
        <taxon>Alkalicoccobacillus</taxon>
    </lineage>
</organism>
<dbReference type="InterPro" id="IPR036249">
    <property type="entry name" value="Thioredoxin-like_sf"/>
</dbReference>
<evidence type="ECO:0000313" key="3">
    <source>
        <dbReference type="Proteomes" id="UP001418796"/>
    </source>
</evidence>
<dbReference type="Gene3D" id="3.40.30.10">
    <property type="entry name" value="Glutaredoxin"/>
    <property type="match status" value="1"/>
</dbReference>
<accession>A0ABU9VKV3</accession>
<comment type="caution">
    <text evidence="2">The sequence shown here is derived from an EMBL/GenBank/DDBJ whole genome shotgun (WGS) entry which is preliminary data.</text>
</comment>
<dbReference type="PROSITE" id="PS51354">
    <property type="entry name" value="GLUTAREDOXIN_2"/>
    <property type="match status" value="1"/>
</dbReference>
<evidence type="ECO:0000313" key="2">
    <source>
        <dbReference type="EMBL" id="MEN0644539.1"/>
    </source>
</evidence>
<proteinExistence type="predicted"/>
<feature type="domain" description="Glutaredoxin" evidence="1">
    <location>
        <begin position="7"/>
        <end position="66"/>
    </location>
</feature>